<organism evidence="1 2">
    <name type="scientific">Nesterenkonia xinjiangensis</name>
    <dbReference type="NCBI Taxonomy" id="225327"/>
    <lineage>
        <taxon>Bacteria</taxon>
        <taxon>Bacillati</taxon>
        <taxon>Actinomycetota</taxon>
        <taxon>Actinomycetes</taxon>
        <taxon>Micrococcales</taxon>
        <taxon>Micrococcaceae</taxon>
        <taxon>Nesterenkonia</taxon>
    </lineage>
</organism>
<dbReference type="RefSeq" id="WP_179540391.1">
    <property type="nucleotide sequence ID" value="NZ_BAAALL010000010.1"/>
</dbReference>
<sequence>MSFEDLPENWTEMPLTSQQLAADVVDLLISEKDRAQSTMLLLPCDARGVAYPAPVLISEIDWHVGPSERREMLEALASLQLDSALVAASFRHRLSDAVVAAWATDLQEIFDDAGTWLLGFFSVWPLTVEPVALRLRA</sequence>
<proteinExistence type="predicted"/>
<accession>A0A7Z0GIW7</accession>
<evidence type="ECO:0000313" key="2">
    <source>
        <dbReference type="Proteomes" id="UP000535437"/>
    </source>
</evidence>
<dbReference type="Proteomes" id="UP000535437">
    <property type="component" value="Unassembled WGS sequence"/>
</dbReference>
<dbReference type="AlphaFoldDB" id="A0A7Z0GIW7"/>
<evidence type="ECO:0000313" key="1">
    <source>
        <dbReference type="EMBL" id="NYJ76829.1"/>
    </source>
</evidence>
<protein>
    <submittedName>
        <fullName evidence="1">Uncharacterized protein</fullName>
    </submittedName>
</protein>
<comment type="caution">
    <text evidence="1">The sequence shown here is derived from an EMBL/GenBank/DDBJ whole genome shotgun (WGS) entry which is preliminary data.</text>
</comment>
<keyword evidence="2" id="KW-1185">Reference proteome</keyword>
<name>A0A7Z0GIW7_9MICC</name>
<gene>
    <name evidence="1" type="ORF">HNR09_000240</name>
</gene>
<dbReference type="EMBL" id="JACCFY010000001">
    <property type="protein sequence ID" value="NYJ76829.1"/>
    <property type="molecule type" value="Genomic_DNA"/>
</dbReference>
<reference evidence="1 2" key="1">
    <citation type="submission" date="2020-07" db="EMBL/GenBank/DDBJ databases">
        <title>Sequencing the genomes of 1000 actinobacteria strains.</title>
        <authorList>
            <person name="Klenk H.-P."/>
        </authorList>
    </citation>
    <scope>NUCLEOTIDE SEQUENCE [LARGE SCALE GENOMIC DNA]</scope>
    <source>
        <strain evidence="1 2">DSM 15475</strain>
    </source>
</reference>